<sequence length="148" mass="16902">MKAHAFTLVELLVSLSILLILLWLVPPAIEDFGETYQERVFIKQFENDLKLVQASAQATGKYSYLEINTPDKNFYQLSCPGNEHLNVVREIPKNISTSGIPIVEYKGETGNITTFKEFSKITFNSKKYSYKFTFQLGGGRYYVKVSKN</sequence>
<dbReference type="Pfam" id="PF07963">
    <property type="entry name" value="N_methyl"/>
    <property type="match status" value="1"/>
</dbReference>
<evidence type="ECO:0000256" key="1">
    <source>
        <dbReference type="ARBA" id="ARBA00004241"/>
    </source>
</evidence>
<proteinExistence type="predicted"/>
<evidence type="ECO:0000313" key="4">
    <source>
        <dbReference type="Proteomes" id="UP000002939"/>
    </source>
</evidence>
<dbReference type="InterPro" id="IPR045584">
    <property type="entry name" value="Pilin-like"/>
</dbReference>
<protein>
    <submittedName>
        <fullName evidence="3">Prepilin-type N-terminal cleavage/methylation domain-containing protein</fullName>
    </submittedName>
</protein>
<dbReference type="SUPFAM" id="SSF54523">
    <property type="entry name" value="Pili subunits"/>
    <property type="match status" value="1"/>
</dbReference>
<dbReference type="PIRSF" id="PIRSF021292">
    <property type="entry name" value="Competence_ComGD"/>
    <property type="match status" value="1"/>
</dbReference>
<name>D0BJG5_9LACT</name>
<comment type="caution">
    <text evidence="3">The sequence shown here is derived from an EMBL/GenBank/DDBJ whole genome shotgun (WGS) entry which is preliminary data.</text>
</comment>
<accession>D0BJG5</accession>
<dbReference type="GO" id="GO:0030420">
    <property type="term" value="P:establishment of competence for transformation"/>
    <property type="evidence" value="ECO:0007669"/>
    <property type="project" value="UniProtKB-KW"/>
</dbReference>
<comment type="subcellular location">
    <subcellularLocation>
        <location evidence="1">Cell surface</location>
    </subcellularLocation>
</comment>
<dbReference type="HOGENOM" id="CLU_1756249_0_0_9"/>
<reference evidence="3" key="1">
    <citation type="submission" date="2009-09" db="EMBL/GenBank/DDBJ databases">
        <authorList>
            <consortium name="The Broad Institute Genome Sequencing Platform"/>
            <person name="Ward D."/>
            <person name="Feldgarden M."/>
            <person name="Earl A."/>
            <person name="Young S.K."/>
            <person name="Zeng Q."/>
            <person name="Koehrsen M."/>
            <person name="Alvarado L."/>
            <person name="Berlin A."/>
            <person name="Bochicchio J."/>
            <person name="Borenstein D."/>
            <person name="Chapman S.B."/>
            <person name="Chen Z."/>
            <person name="Engels R."/>
            <person name="Freedman E."/>
            <person name="Gellesch M."/>
            <person name="Goldberg J."/>
            <person name="Griggs A."/>
            <person name="Gujja S."/>
            <person name="Heilman E."/>
            <person name="Heiman D."/>
            <person name="Hepburn T."/>
            <person name="Howarth C."/>
            <person name="Jen D."/>
            <person name="Larson L."/>
            <person name="Lewis B."/>
            <person name="Mehta T."/>
            <person name="Park D."/>
            <person name="Pearson M."/>
            <person name="Roberts A."/>
            <person name="Saif S."/>
            <person name="Shea T."/>
            <person name="Shenoy N."/>
            <person name="Sisk P."/>
            <person name="Stolte C."/>
            <person name="Sykes S."/>
            <person name="Thomson T."/>
            <person name="Walk T."/>
            <person name="White J."/>
            <person name="Yandava C."/>
            <person name="Sibley C.D."/>
            <person name="Field T.R."/>
            <person name="Grinwis M."/>
            <person name="Eshaghurshan C.S."/>
            <person name="Surette M.G."/>
            <person name="Haas B."/>
            <person name="Nusbaum C."/>
            <person name="Birren B."/>
        </authorList>
    </citation>
    <scope>NUCLEOTIDE SEQUENCE [LARGE SCALE GENOMIC DNA]</scope>
    <source>
        <strain evidence="3">ATCC 700633</strain>
    </source>
</reference>
<dbReference type="STRING" id="626369.HMPREF0446_00100"/>
<organism evidence="3 4">
    <name type="scientific">Granulicatella elegans ATCC 700633</name>
    <dbReference type="NCBI Taxonomy" id="626369"/>
    <lineage>
        <taxon>Bacteria</taxon>
        <taxon>Bacillati</taxon>
        <taxon>Bacillota</taxon>
        <taxon>Bacilli</taxon>
        <taxon>Lactobacillales</taxon>
        <taxon>Carnobacteriaceae</taxon>
        <taxon>Granulicatella</taxon>
    </lineage>
</organism>
<reference evidence="3" key="2">
    <citation type="submission" date="2011-10" db="EMBL/GenBank/DDBJ databases">
        <title>The Genome Sequence of Granulicatella elegans ATCC 700633.</title>
        <authorList>
            <consortium name="The Broad Institute Genome Sequencing Platform"/>
            <consortium name="The Broad Institute Genome Sequencing Center for Infectious Disease"/>
            <person name="Earl A."/>
            <person name="Ward D."/>
            <person name="Feldgarden M."/>
            <person name="Gevers D."/>
            <person name="Sibley C.D."/>
            <person name="Field T.R."/>
            <person name="Grinwis M."/>
            <person name="Eshaghurshan C.S."/>
            <person name="Surette M.G."/>
            <person name="Young S.K."/>
            <person name="Zeng Q."/>
            <person name="Gargeya S."/>
            <person name="Fitzgerald M."/>
            <person name="Haas B."/>
            <person name="Abouelleil A."/>
            <person name="Alvarado L."/>
            <person name="Arachchi H.M."/>
            <person name="Berlin A."/>
            <person name="Brown A."/>
            <person name="Chapman S.B."/>
            <person name="Chen Z."/>
            <person name="Dunbar C."/>
            <person name="Freedman E."/>
            <person name="Gearin G."/>
            <person name="Goldberg J."/>
            <person name="Griggs A."/>
            <person name="Gujja S."/>
            <person name="Heiman D."/>
            <person name="Howarth C."/>
            <person name="Larson L."/>
            <person name="Lui A."/>
            <person name="MacDonald P.J.P."/>
            <person name="Montmayeur A."/>
            <person name="Murphy C."/>
            <person name="Neiman D."/>
            <person name="Pearson M."/>
            <person name="Priest M."/>
            <person name="Roberts A."/>
            <person name="Saif S."/>
            <person name="Shea T."/>
            <person name="Shenoy N."/>
            <person name="Sisk P."/>
            <person name="Stolte C."/>
            <person name="Sykes S."/>
            <person name="Wortman J."/>
            <person name="Nusbaum C."/>
            <person name="Birren B."/>
        </authorList>
    </citation>
    <scope>NUCLEOTIDE SEQUENCE [LARGE SCALE GENOMIC DNA]</scope>
    <source>
        <strain evidence="3">ATCC 700633</strain>
    </source>
</reference>
<keyword evidence="4" id="KW-1185">Reference proteome</keyword>
<dbReference type="EMBL" id="ACRF02000016">
    <property type="protein sequence ID" value="EEW93218.1"/>
    <property type="molecule type" value="Genomic_DNA"/>
</dbReference>
<dbReference type="GO" id="GO:0009986">
    <property type="term" value="C:cell surface"/>
    <property type="evidence" value="ECO:0007669"/>
    <property type="project" value="UniProtKB-SubCell"/>
</dbReference>
<dbReference type="OrthoDB" id="2168330at2"/>
<evidence type="ECO:0000313" key="3">
    <source>
        <dbReference type="EMBL" id="EEW93218.1"/>
    </source>
</evidence>
<dbReference type="NCBIfam" id="NF040982">
    <property type="entry name" value="ComGD"/>
    <property type="match status" value="1"/>
</dbReference>
<dbReference type="AlphaFoldDB" id="D0BJG5"/>
<dbReference type="RefSeq" id="WP_006702373.1">
    <property type="nucleotide sequence ID" value="NZ_KI391971.1"/>
</dbReference>
<evidence type="ECO:0000256" key="2">
    <source>
        <dbReference type="ARBA" id="ARBA00023287"/>
    </source>
</evidence>
<dbReference type="InterPro" id="IPR016785">
    <property type="entry name" value="ComGD"/>
</dbReference>
<dbReference type="Proteomes" id="UP000002939">
    <property type="component" value="Unassembled WGS sequence"/>
</dbReference>
<dbReference type="InterPro" id="IPR012902">
    <property type="entry name" value="N_methyl_site"/>
</dbReference>
<gene>
    <name evidence="3" type="ORF">HMPREF0446_00100</name>
</gene>
<dbReference type="NCBIfam" id="TIGR02532">
    <property type="entry name" value="IV_pilin_GFxxxE"/>
    <property type="match status" value="1"/>
</dbReference>
<keyword evidence="2" id="KW-0178">Competence</keyword>